<proteinExistence type="predicted"/>
<dbReference type="InterPro" id="IPR043502">
    <property type="entry name" value="DNA/RNA_pol_sf"/>
</dbReference>
<dbReference type="InterPro" id="IPR043128">
    <property type="entry name" value="Rev_trsase/Diguanyl_cyclase"/>
</dbReference>
<name>A0ABM1GW77_SOLPN</name>
<dbReference type="Gene3D" id="3.30.70.270">
    <property type="match status" value="2"/>
</dbReference>
<gene>
    <name evidence="2" type="primary">LOC107020853</name>
</gene>
<dbReference type="PANTHER" id="PTHR37984">
    <property type="entry name" value="PROTEIN CBG26694"/>
    <property type="match status" value="1"/>
</dbReference>
<dbReference type="RefSeq" id="XP_015076861.1">
    <property type="nucleotide sequence ID" value="XM_015221375.1"/>
</dbReference>
<dbReference type="InterPro" id="IPR050951">
    <property type="entry name" value="Retrovirus_Pol_polyprotein"/>
</dbReference>
<dbReference type="PANTHER" id="PTHR37984:SF5">
    <property type="entry name" value="PROTEIN NYNRIN-LIKE"/>
    <property type="match status" value="1"/>
</dbReference>
<reference evidence="1" key="1">
    <citation type="journal article" date="2014" name="Nat. Genet.">
        <title>The genome of the stress-tolerant wild tomato species Solanum pennellii.</title>
        <authorList>
            <person name="Bolger A."/>
            <person name="Scossa F."/>
            <person name="Bolger M.E."/>
            <person name="Lanz C."/>
            <person name="Maumus F."/>
            <person name="Tohge T."/>
            <person name="Quesneville H."/>
            <person name="Alseekh S."/>
            <person name="Sorensen I."/>
            <person name="Lichtenstein G."/>
            <person name="Fich E.A."/>
            <person name="Conte M."/>
            <person name="Keller H."/>
            <person name="Schneeberger K."/>
            <person name="Schwacke R."/>
            <person name="Ofner I."/>
            <person name="Vrebalov J."/>
            <person name="Xu Y."/>
            <person name="Osorio S."/>
            <person name="Aflitos S.A."/>
            <person name="Schijlen E."/>
            <person name="Jimenez-Gomez J.M."/>
            <person name="Ryngajllo M."/>
            <person name="Kimura S."/>
            <person name="Kumar R."/>
            <person name="Koenig D."/>
            <person name="Headland L.R."/>
            <person name="Maloof J.N."/>
            <person name="Sinha N."/>
            <person name="van Ham R.C."/>
            <person name="Lankhorst R.K."/>
            <person name="Mao L."/>
            <person name="Vogel A."/>
            <person name="Arsova B."/>
            <person name="Panstruga R."/>
            <person name="Fei Z."/>
            <person name="Rose J.K."/>
            <person name="Zamir D."/>
            <person name="Carrari F."/>
            <person name="Giovannoni J.J."/>
            <person name="Weigel D."/>
            <person name="Usadel B."/>
            <person name="Fernie A.R."/>
        </authorList>
    </citation>
    <scope>NUCLEOTIDE SEQUENCE [LARGE SCALE GENOMIC DNA]</scope>
    <source>
        <strain evidence="1">cv. LA0716</strain>
    </source>
</reference>
<evidence type="ECO:0000313" key="1">
    <source>
        <dbReference type="Proteomes" id="UP000694930"/>
    </source>
</evidence>
<protein>
    <submittedName>
        <fullName evidence="2">Uncharacterized protein LOC107020853</fullName>
    </submittedName>
</protein>
<dbReference type="Proteomes" id="UP000694930">
    <property type="component" value="Chromosome 1"/>
</dbReference>
<sequence length="110" mass="12738">MGHLRIALQVRKEHQLVAKYSKREFWLRAVSFLDHIVSSEGIEVDLKITKVVKNWPRPLNPTEIRSFLGLAEYNGRFVEGSSSTAYRLTTLTQKKVKSEWSEACERGFKN</sequence>
<evidence type="ECO:0000313" key="2">
    <source>
        <dbReference type="RefSeq" id="XP_015076861.1"/>
    </source>
</evidence>
<organism evidence="1 2">
    <name type="scientific">Solanum pennellii</name>
    <name type="common">Tomato</name>
    <name type="synonym">Lycopersicon pennellii</name>
    <dbReference type="NCBI Taxonomy" id="28526"/>
    <lineage>
        <taxon>Eukaryota</taxon>
        <taxon>Viridiplantae</taxon>
        <taxon>Streptophyta</taxon>
        <taxon>Embryophyta</taxon>
        <taxon>Tracheophyta</taxon>
        <taxon>Spermatophyta</taxon>
        <taxon>Magnoliopsida</taxon>
        <taxon>eudicotyledons</taxon>
        <taxon>Gunneridae</taxon>
        <taxon>Pentapetalae</taxon>
        <taxon>asterids</taxon>
        <taxon>lamiids</taxon>
        <taxon>Solanales</taxon>
        <taxon>Solanaceae</taxon>
        <taxon>Solanoideae</taxon>
        <taxon>Solaneae</taxon>
        <taxon>Solanum</taxon>
        <taxon>Solanum subgen. Lycopersicon</taxon>
    </lineage>
</organism>
<accession>A0ABM1GW77</accession>
<dbReference type="GeneID" id="107020853"/>
<reference evidence="2" key="2">
    <citation type="submission" date="2025-08" db="UniProtKB">
        <authorList>
            <consortium name="RefSeq"/>
        </authorList>
    </citation>
    <scope>IDENTIFICATION</scope>
</reference>
<dbReference type="SUPFAM" id="SSF56672">
    <property type="entry name" value="DNA/RNA polymerases"/>
    <property type="match status" value="1"/>
</dbReference>
<keyword evidence="1" id="KW-1185">Reference proteome</keyword>